<evidence type="ECO:0000313" key="2">
    <source>
        <dbReference type="Proteomes" id="UP000193380"/>
    </source>
</evidence>
<sequence>MVPTVKFGGGGIMVWGPLVTVKGNLNSTAYIDILGTILIFHLCGNSLGKALSCFSMTMPPSTKRGPHRNVLPRVVWKNLTGLHRALTSTPSNTFGMNWNAGCESGLIGQHQCPTSLIFLWLNGSMSPQQCTNI</sequence>
<protein>
    <submittedName>
        <fullName evidence="1">Uncharacterized protein</fullName>
    </submittedName>
</protein>
<dbReference type="PaxDb" id="8022-A0A060Y4H2"/>
<accession>A0A060Y4H2</accession>
<dbReference type="AlphaFoldDB" id="A0A060Y4H2"/>
<name>A0A060Y4H2_ONCMY</name>
<evidence type="ECO:0000313" key="1">
    <source>
        <dbReference type="EMBL" id="CDQ86808.1"/>
    </source>
</evidence>
<gene>
    <name evidence="1" type="ORF">GSONMT00016226001</name>
</gene>
<dbReference type="EMBL" id="FR907500">
    <property type="protein sequence ID" value="CDQ86808.1"/>
    <property type="molecule type" value="Genomic_DNA"/>
</dbReference>
<proteinExistence type="predicted"/>
<reference evidence="1" key="2">
    <citation type="submission" date="2014-03" db="EMBL/GenBank/DDBJ databases">
        <authorList>
            <person name="Genoscope - CEA"/>
        </authorList>
    </citation>
    <scope>NUCLEOTIDE SEQUENCE</scope>
</reference>
<dbReference type="Proteomes" id="UP000193380">
    <property type="component" value="Unassembled WGS sequence"/>
</dbReference>
<reference evidence="1" key="1">
    <citation type="journal article" date="2014" name="Nat. Commun.">
        <title>The rainbow trout genome provides novel insights into evolution after whole-genome duplication in vertebrates.</title>
        <authorList>
            <person name="Berthelot C."/>
            <person name="Brunet F."/>
            <person name="Chalopin D."/>
            <person name="Juanchich A."/>
            <person name="Bernard M."/>
            <person name="Noel B."/>
            <person name="Bento P."/>
            <person name="Da Silva C."/>
            <person name="Labadie K."/>
            <person name="Alberti A."/>
            <person name="Aury J.M."/>
            <person name="Louis A."/>
            <person name="Dehais P."/>
            <person name="Bardou P."/>
            <person name="Montfort J."/>
            <person name="Klopp C."/>
            <person name="Cabau C."/>
            <person name="Gaspin C."/>
            <person name="Thorgaard G.H."/>
            <person name="Boussaha M."/>
            <person name="Quillet E."/>
            <person name="Guyomard R."/>
            <person name="Galiana D."/>
            <person name="Bobe J."/>
            <person name="Volff J.N."/>
            <person name="Genet C."/>
            <person name="Wincker P."/>
            <person name="Jaillon O."/>
            <person name="Roest Crollius H."/>
            <person name="Guiguen Y."/>
        </authorList>
    </citation>
    <scope>NUCLEOTIDE SEQUENCE [LARGE SCALE GENOMIC DNA]</scope>
</reference>
<organism evidence="1 2">
    <name type="scientific">Oncorhynchus mykiss</name>
    <name type="common">Rainbow trout</name>
    <name type="synonym">Salmo gairdneri</name>
    <dbReference type="NCBI Taxonomy" id="8022"/>
    <lineage>
        <taxon>Eukaryota</taxon>
        <taxon>Metazoa</taxon>
        <taxon>Chordata</taxon>
        <taxon>Craniata</taxon>
        <taxon>Vertebrata</taxon>
        <taxon>Euteleostomi</taxon>
        <taxon>Actinopterygii</taxon>
        <taxon>Neopterygii</taxon>
        <taxon>Teleostei</taxon>
        <taxon>Protacanthopterygii</taxon>
        <taxon>Salmoniformes</taxon>
        <taxon>Salmonidae</taxon>
        <taxon>Salmoninae</taxon>
        <taxon>Oncorhynchus</taxon>
    </lineage>
</organism>